<feature type="region of interest" description="Disordered" evidence="1">
    <location>
        <begin position="1"/>
        <end position="31"/>
    </location>
</feature>
<protein>
    <submittedName>
        <fullName evidence="2">Uncharacterized protein</fullName>
    </submittedName>
</protein>
<evidence type="ECO:0000256" key="1">
    <source>
        <dbReference type="SAM" id="MobiDB-lite"/>
    </source>
</evidence>
<dbReference type="EMBL" id="ALBS01000262">
    <property type="protein sequence ID" value="EJT47128.1"/>
    <property type="molecule type" value="Genomic_DNA"/>
</dbReference>
<evidence type="ECO:0000313" key="2">
    <source>
        <dbReference type="EMBL" id="EJT47128.1"/>
    </source>
</evidence>
<dbReference type="Proteomes" id="UP000002748">
    <property type="component" value="Unassembled WGS sequence"/>
</dbReference>
<dbReference type="HOGENOM" id="CLU_311504_0_0_1"/>
<dbReference type="KEGG" id="tasa:A1Q1_04121"/>
<name>J5QFS9_TRIAS</name>
<feature type="region of interest" description="Disordered" evidence="1">
    <location>
        <begin position="515"/>
        <end position="544"/>
    </location>
</feature>
<organism evidence="2 3">
    <name type="scientific">Trichosporon asahii var. asahii (strain ATCC 90039 / CBS 2479 / JCM 2466 / KCTC 7840 / NBRC 103889/ NCYC 2677 / UAMH 7654)</name>
    <name type="common">Yeast</name>
    <dbReference type="NCBI Taxonomy" id="1186058"/>
    <lineage>
        <taxon>Eukaryota</taxon>
        <taxon>Fungi</taxon>
        <taxon>Dikarya</taxon>
        <taxon>Basidiomycota</taxon>
        <taxon>Agaricomycotina</taxon>
        <taxon>Tremellomycetes</taxon>
        <taxon>Trichosporonales</taxon>
        <taxon>Trichosporonaceae</taxon>
        <taxon>Trichosporon</taxon>
    </lineage>
</organism>
<proteinExistence type="predicted"/>
<dbReference type="GeneID" id="25987634"/>
<accession>J5QFS9</accession>
<gene>
    <name evidence="2" type="ORF">A1Q1_04121</name>
</gene>
<dbReference type="RefSeq" id="XP_014177973.1">
    <property type="nucleotide sequence ID" value="XM_014322498.1"/>
</dbReference>
<comment type="caution">
    <text evidence="2">The sequence shown here is derived from an EMBL/GenBank/DDBJ whole genome shotgun (WGS) entry which is preliminary data.</text>
</comment>
<evidence type="ECO:0000313" key="3">
    <source>
        <dbReference type="Proteomes" id="UP000002748"/>
    </source>
</evidence>
<dbReference type="AlphaFoldDB" id="J5QFS9"/>
<reference evidence="2 3" key="1">
    <citation type="journal article" date="2012" name="Eukaryot. Cell">
        <title>Draft genome sequence of CBS 2479, the standard type strain of Trichosporon asahii.</title>
        <authorList>
            <person name="Yang R.Y."/>
            <person name="Li H.T."/>
            <person name="Zhu H."/>
            <person name="Zhou G.P."/>
            <person name="Wang M."/>
            <person name="Wang L."/>
        </authorList>
    </citation>
    <scope>NUCLEOTIDE SEQUENCE [LARGE SCALE GENOMIC DNA]</scope>
    <source>
        <strain evidence="3">ATCC 90039 / CBS 2479 / JCM 2466 / KCTC 7840 / NCYC 2677 / UAMH 7654</strain>
    </source>
</reference>
<sequence length="943" mass="107493">MARTRSRSTTTTHSNSNKKPRRNPEREHPRPFGIQAFPHILEAVIGAASPEVLRALRATCREIFREINRRERHLSLVQMPEIWPPKGDELSDVDLTEEEREKRLPRPVWSMTPSGVRRAWLPDETDVLDIDGWVSRLWLKIIEPNMGLWDKDGEDIYGYNTEDGTDSDEDPEYQFGMRRVPLTEHEREIRRWLRRNEELFYGRFNPRLVRYPDGFDDNRKAIGALKPDPCAVYFCDFGDFLLGLYHLESHYSDWAGARGAYLDTVFNVKLVGDDWSKDPWNHMDPANGYDVILRSNALTMLFEMTPEFVESVEDHWDEPKFLVGLLKLVTRNFMVIDEEDEGRPGEGKATLVGYDTWPLSVLPDPSERDGAGPPANAAECVRRWVTIHVADVKEEAQEKGLKLTRPEDELNDPIRLLSLEEWRQEIGEEYFKLMTDKKYQYESKKPLPPFKRHPSVEPLSLIGHHNAGDRWIFADGLHTLESKVDLANVKKVVQCRCTSAPGVFVIEAEIGADQQDMKRETQPTAAGLKPKLPRTLTGPTENGAGLLKNGATKITKLCVETVPHILDEIIANASPGTLRVLRATASWVKRAVDKNQRHFRLTLQDLGLYDSMSDSRDFSDWGMIAQEWRERPPPINRRSSFSLRLRCRATATGALQEGVLLKMDVLDVEALPRRMWHDYVDAGLGIPFAFNRISFHAPQYASFGGGNWTEHWAKENEKWYSVQPRLVRYLDGLGSSDSRYGEHRYKPDICALTVHAEGFQRDCAPLTAVFNIRLGEACSLVPQRQIPWRTSNIHKWEGDLTLLVTADSSYARAVRGTPSLFWNDLLHSFHAPSILTAPQICLDKGSNTIVGSDAWPVDILPDPRHMPAEWAGEGFFGQRVAAPIPDEWNGAQCMTARLQWWIEYWQLYSLDVDQGQAAARKSAFSYSQWRNGGQGSVPHIPSS</sequence>
<dbReference type="VEuPathDB" id="FungiDB:A1Q1_04121"/>